<feature type="non-terminal residue" evidence="3">
    <location>
        <position position="1"/>
    </location>
</feature>
<dbReference type="PANTHER" id="PTHR22765">
    <property type="entry name" value="RING FINGER AND PROTEASE ASSOCIATED DOMAIN-CONTAINING"/>
    <property type="match status" value="1"/>
</dbReference>
<dbReference type="SMART" id="SM00184">
    <property type="entry name" value="RING"/>
    <property type="match status" value="1"/>
</dbReference>
<reference evidence="3 4" key="1">
    <citation type="submission" date="2013-03" db="EMBL/GenBank/DDBJ databases">
        <title>The Genome Sequence of Cladophialophora carrionii CBS 160.54.</title>
        <authorList>
            <consortium name="The Broad Institute Genomics Platform"/>
            <person name="Cuomo C."/>
            <person name="de Hoog S."/>
            <person name="Gorbushina A."/>
            <person name="Walker B."/>
            <person name="Young S.K."/>
            <person name="Zeng Q."/>
            <person name="Gargeya S."/>
            <person name="Fitzgerald M."/>
            <person name="Haas B."/>
            <person name="Abouelleil A."/>
            <person name="Allen A.W."/>
            <person name="Alvarado L."/>
            <person name="Arachchi H.M."/>
            <person name="Berlin A.M."/>
            <person name="Chapman S.B."/>
            <person name="Gainer-Dewar J."/>
            <person name="Goldberg J."/>
            <person name="Griggs A."/>
            <person name="Gujja S."/>
            <person name="Hansen M."/>
            <person name="Howarth C."/>
            <person name="Imamovic A."/>
            <person name="Ireland A."/>
            <person name="Larimer J."/>
            <person name="McCowan C."/>
            <person name="Murphy C."/>
            <person name="Pearson M."/>
            <person name="Poon T.W."/>
            <person name="Priest M."/>
            <person name="Roberts A."/>
            <person name="Saif S."/>
            <person name="Shea T."/>
            <person name="Sisk P."/>
            <person name="Sykes S."/>
            <person name="Wortman J."/>
            <person name="Nusbaum C."/>
            <person name="Birren B."/>
        </authorList>
    </citation>
    <scope>NUCLEOTIDE SEQUENCE [LARGE SCALE GENOMIC DNA]</scope>
    <source>
        <strain evidence="3 4">CBS 160.54</strain>
    </source>
</reference>
<dbReference type="HOGENOM" id="CLU_013137_21_6_1"/>
<evidence type="ECO:0000313" key="4">
    <source>
        <dbReference type="Proteomes" id="UP000030678"/>
    </source>
</evidence>
<dbReference type="GO" id="GO:0005737">
    <property type="term" value="C:cytoplasm"/>
    <property type="evidence" value="ECO:0007669"/>
    <property type="project" value="TreeGrafter"/>
</dbReference>
<protein>
    <recommendedName>
        <fullName evidence="2">RING-type domain-containing protein</fullName>
    </recommendedName>
</protein>
<organism evidence="3 4">
    <name type="scientific">Cladophialophora carrionii CBS 160.54</name>
    <dbReference type="NCBI Taxonomy" id="1279043"/>
    <lineage>
        <taxon>Eukaryota</taxon>
        <taxon>Fungi</taxon>
        <taxon>Dikarya</taxon>
        <taxon>Ascomycota</taxon>
        <taxon>Pezizomycotina</taxon>
        <taxon>Eurotiomycetes</taxon>
        <taxon>Chaetothyriomycetidae</taxon>
        <taxon>Chaetothyriales</taxon>
        <taxon>Herpotrichiellaceae</taxon>
        <taxon>Cladophialophora</taxon>
    </lineage>
</organism>
<dbReference type="RefSeq" id="XP_008730147.1">
    <property type="nucleotide sequence ID" value="XM_008731925.1"/>
</dbReference>
<dbReference type="InterPro" id="IPR051826">
    <property type="entry name" value="E3_ubiquitin-ligase_domain"/>
</dbReference>
<evidence type="ECO:0000259" key="2">
    <source>
        <dbReference type="PROSITE" id="PS50089"/>
    </source>
</evidence>
<dbReference type="GO" id="GO:0008270">
    <property type="term" value="F:zinc ion binding"/>
    <property type="evidence" value="ECO:0007669"/>
    <property type="project" value="UniProtKB-KW"/>
</dbReference>
<dbReference type="EMBL" id="KB822707">
    <property type="protein sequence ID" value="ETI21266.1"/>
    <property type="molecule type" value="Genomic_DNA"/>
</dbReference>
<feature type="domain" description="RING-type" evidence="2">
    <location>
        <begin position="1"/>
        <end position="41"/>
    </location>
</feature>
<dbReference type="GeneID" id="19986104"/>
<evidence type="ECO:0000256" key="1">
    <source>
        <dbReference type="PROSITE-ProRule" id="PRU00175"/>
    </source>
</evidence>
<dbReference type="GO" id="GO:0006511">
    <property type="term" value="P:ubiquitin-dependent protein catabolic process"/>
    <property type="evidence" value="ECO:0007669"/>
    <property type="project" value="TreeGrafter"/>
</dbReference>
<dbReference type="InterPro" id="IPR001841">
    <property type="entry name" value="Znf_RING"/>
</dbReference>
<dbReference type="Proteomes" id="UP000030678">
    <property type="component" value="Unassembled WGS sequence"/>
</dbReference>
<dbReference type="Pfam" id="PF13639">
    <property type="entry name" value="zf-RING_2"/>
    <property type="match status" value="1"/>
</dbReference>
<name>V9D3M7_9EURO</name>
<accession>V9D3M7</accession>
<dbReference type="GO" id="GO:0061630">
    <property type="term" value="F:ubiquitin protein ligase activity"/>
    <property type="evidence" value="ECO:0007669"/>
    <property type="project" value="TreeGrafter"/>
</dbReference>
<keyword evidence="1" id="KW-0863">Zinc-finger</keyword>
<keyword evidence="1" id="KW-0479">Metal-binding</keyword>
<dbReference type="PROSITE" id="PS50089">
    <property type="entry name" value="ZF_RING_2"/>
    <property type="match status" value="1"/>
</dbReference>
<dbReference type="InterPro" id="IPR013083">
    <property type="entry name" value="Znf_RING/FYVE/PHD"/>
</dbReference>
<sequence length="48" mass="5435">CPICTQAFVQDEDVRVLPCGHMHHKSCIDPWLLDFSGTCPVWLVNLLP</sequence>
<dbReference type="PANTHER" id="PTHR22765:SF416">
    <property type="entry name" value="E3 UBIQUITIN-PROTEIN LIGASE GODZILLA"/>
    <property type="match status" value="1"/>
</dbReference>
<evidence type="ECO:0000313" key="3">
    <source>
        <dbReference type="EMBL" id="ETI21266.1"/>
    </source>
</evidence>
<dbReference type="OrthoDB" id="8062037at2759"/>
<proteinExistence type="predicted"/>
<feature type="non-terminal residue" evidence="3">
    <location>
        <position position="48"/>
    </location>
</feature>
<dbReference type="VEuPathDB" id="FungiDB:G647_07611"/>
<dbReference type="Gene3D" id="3.30.40.10">
    <property type="entry name" value="Zinc/RING finger domain, C3HC4 (zinc finger)"/>
    <property type="match status" value="1"/>
</dbReference>
<keyword evidence="1" id="KW-0862">Zinc</keyword>
<dbReference type="AlphaFoldDB" id="V9D3M7"/>
<dbReference type="SUPFAM" id="SSF57850">
    <property type="entry name" value="RING/U-box"/>
    <property type="match status" value="1"/>
</dbReference>
<gene>
    <name evidence="3" type="ORF">G647_07611</name>
</gene>